<dbReference type="EMBL" id="CP003811">
    <property type="protein sequence ID" value="AIQ90729.1"/>
    <property type="molecule type" value="Genomic_DNA"/>
</dbReference>
<sequence>MRFFYTIMHSGSAASERLMSLVNDDAGSQYEHIDNSMMFV</sequence>
<name>A0A089Q826_9HYPH</name>
<dbReference type="KEGG" id="mor:MOC_2974"/>
<accession>A0A089Q826</accession>
<keyword evidence="2" id="KW-1185">Reference proteome</keyword>
<evidence type="ECO:0000313" key="1">
    <source>
        <dbReference type="EMBL" id="AIQ90729.1"/>
    </source>
</evidence>
<proteinExistence type="predicted"/>
<reference evidence="1 2" key="1">
    <citation type="journal article" date="2014" name="PLoS ONE">
        <title>Genome Information of Methylobacterium oryzae, a Plant-Probiotic Methylotroph in the Phyllosphere.</title>
        <authorList>
            <person name="Kwak M.J."/>
            <person name="Jeong H."/>
            <person name="Madhaiyan M."/>
            <person name="Lee Y."/>
            <person name="Sa T.M."/>
            <person name="Oh T.K."/>
            <person name="Kim J.F."/>
        </authorList>
    </citation>
    <scope>NUCLEOTIDE SEQUENCE [LARGE SCALE GENOMIC DNA]</scope>
    <source>
        <strain evidence="1 2">CBMB20</strain>
    </source>
</reference>
<gene>
    <name evidence="1" type="ORF">MOC_2974</name>
</gene>
<dbReference type="STRING" id="693986.MOC_2974"/>
<evidence type="ECO:0000313" key="2">
    <source>
        <dbReference type="Proteomes" id="UP000029492"/>
    </source>
</evidence>
<dbReference type="Proteomes" id="UP000029492">
    <property type="component" value="Chromosome"/>
</dbReference>
<dbReference type="AlphaFoldDB" id="A0A089Q826"/>
<organism evidence="1 2">
    <name type="scientific">Methylobacterium oryzae CBMB20</name>
    <dbReference type="NCBI Taxonomy" id="693986"/>
    <lineage>
        <taxon>Bacteria</taxon>
        <taxon>Pseudomonadati</taxon>
        <taxon>Pseudomonadota</taxon>
        <taxon>Alphaproteobacteria</taxon>
        <taxon>Hyphomicrobiales</taxon>
        <taxon>Methylobacteriaceae</taxon>
        <taxon>Methylobacterium</taxon>
    </lineage>
</organism>
<dbReference type="HOGENOM" id="CLU_3292333_0_0_5"/>
<protein>
    <submittedName>
        <fullName evidence="1">Protein of unassigned function</fullName>
    </submittedName>
</protein>